<dbReference type="PANTHER" id="PTHR30047">
    <property type="entry name" value="HIGH-AFFINITY CHOLINE TRANSPORT PROTEIN-RELATED"/>
    <property type="match status" value="1"/>
</dbReference>
<evidence type="ECO:0000256" key="2">
    <source>
        <dbReference type="ARBA" id="ARBA00022448"/>
    </source>
</evidence>
<feature type="transmembrane region" description="Helical" evidence="7">
    <location>
        <begin position="228"/>
        <end position="250"/>
    </location>
</feature>
<dbReference type="GO" id="GO:0005886">
    <property type="term" value="C:plasma membrane"/>
    <property type="evidence" value="ECO:0007669"/>
    <property type="project" value="UniProtKB-SubCell"/>
</dbReference>
<evidence type="ECO:0000256" key="3">
    <source>
        <dbReference type="ARBA" id="ARBA00022475"/>
    </source>
</evidence>
<keyword evidence="6 7" id="KW-0472">Membrane</keyword>
<dbReference type="InterPro" id="IPR018093">
    <property type="entry name" value="BCCT_CS"/>
</dbReference>
<feature type="transmembrane region" description="Helical" evidence="7">
    <location>
        <begin position="142"/>
        <end position="165"/>
    </location>
</feature>
<dbReference type="STRING" id="419481.SAMN05216233_103249"/>
<dbReference type="RefSeq" id="WP_175469549.1">
    <property type="nucleotide sequence ID" value="NZ_FMUX01000003.1"/>
</dbReference>
<feature type="transmembrane region" description="Helical" evidence="7">
    <location>
        <begin position="12"/>
        <end position="32"/>
    </location>
</feature>
<sequence>MSNTTDKPVQIEPVLFFSALVVTLITCIPIVMFQDKALVVLTTIRKYITGNLGWTFMLFAVAAVIFFLWLIFGPYRHVRLGGQDAKPEFGNISWVAMLFCCGIGTGLIYWSFIEPIYYMQGPPFGLEVGSKAAKEWAACYGIFHWGFVPWALTAVFGVPIAYSYYQRKTKRLSIGAAFEGHVKSPGFKLFVDLLIMFAILGNVVTVLGLGTPMLSATIAKFTGVETSLTLDIIVVGIWTIMFCCSCYFGLDKGIKRLSNFNLVLAFILMTAVLLVGPTSWILNTFVNSLGMIFDNVIRMSMWTDTAGESGWPQGWTIFFWAWWLGASPFVSVFLAKISKGRTLREMAVAVLVWGPLGCAVFFGVFGGYSLYIELNGAESMTAMMAASGPAKTIASLIAALPLGQIMLPLFIMLMFIFCATTLDSASYVLATVSTKELPMDKEPARWNRMFWSVVNGVAAISLMFIGGLKPLQAVAVLTSFPLLFIMLGAGYFFIKDLHRYETRCVSALQPPPEVLEEVEAKQAA</sequence>
<evidence type="ECO:0000256" key="7">
    <source>
        <dbReference type="SAM" id="Phobius"/>
    </source>
</evidence>
<evidence type="ECO:0000313" key="9">
    <source>
        <dbReference type="Proteomes" id="UP000198870"/>
    </source>
</evidence>
<feature type="transmembrane region" description="Helical" evidence="7">
    <location>
        <begin position="317"/>
        <end position="335"/>
    </location>
</feature>
<keyword evidence="2" id="KW-0813">Transport</keyword>
<keyword evidence="9" id="KW-1185">Reference proteome</keyword>
<evidence type="ECO:0000256" key="5">
    <source>
        <dbReference type="ARBA" id="ARBA00022989"/>
    </source>
</evidence>
<keyword evidence="5 7" id="KW-1133">Transmembrane helix</keyword>
<dbReference type="PROSITE" id="PS01303">
    <property type="entry name" value="BCCT"/>
    <property type="match status" value="1"/>
</dbReference>
<keyword evidence="3" id="KW-1003">Cell membrane</keyword>
<dbReference type="GO" id="GO:0022857">
    <property type="term" value="F:transmembrane transporter activity"/>
    <property type="evidence" value="ECO:0007669"/>
    <property type="project" value="InterPro"/>
</dbReference>
<evidence type="ECO:0000256" key="4">
    <source>
        <dbReference type="ARBA" id="ARBA00022692"/>
    </source>
</evidence>
<proteinExistence type="predicted"/>
<dbReference type="AlphaFoldDB" id="A0A1G5CWT3"/>
<dbReference type="EMBL" id="FMUX01000003">
    <property type="protein sequence ID" value="SCY06660.1"/>
    <property type="molecule type" value="Genomic_DNA"/>
</dbReference>
<evidence type="ECO:0000313" key="8">
    <source>
        <dbReference type="EMBL" id="SCY06660.1"/>
    </source>
</evidence>
<dbReference type="Proteomes" id="UP000198870">
    <property type="component" value="Unassembled WGS sequence"/>
</dbReference>
<keyword evidence="4 7" id="KW-0812">Transmembrane</keyword>
<dbReference type="PANTHER" id="PTHR30047:SF11">
    <property type="entry name" value="L-CARNITINE_GAMMA-BUTYROBETAINE ANTIPORTER"/>
    <property type="match status" value="1"/>
</dbReference>
<feature type="transmembrane region" description="Helical" evidence="7">
    <location>
        <begin position="186"/>
        <end position="208"/>
    </location>
</feature>
<evidence type="ECO:0000256" key="6">
    <source>
        <dbReference type="ARBA" id="ARBA00023136"/>
    </source>
</evidence>
<gene>
    <name evidence="8" type="ORF">SAMN05216233_103249</name>
</gene>
<protein>
    <submittedName>
        <fullName evidence="8">Betaine/carnitine transporter, BCCT family</fullName>
    </submittedName>
</protein>
<feature type="transmembrane region" description="Helical" evidence="7">
    <location>
        <begin position="347"/>
        <end position="371"/>
    </location>
</feature>
<name>A0A1G5CWT3_9BACT</name>
<comment type="subcellular location">
    <subcellularLocation>
        <location evidence="1">Cell membrane</location>
        <topology evidence="1">Multi-pass membrane protein</topology>
    </subcellularLocation>
</comment>
<feature type="transmembrane region" description="Helical" evidence="7">
    <location>
        <begin position="52"/>
        <end position="72"/>
    </location>
</feature>
<reference evidence="8 9" key="1">
    <citation type="submission" date="2016-10" db="EMBL/GenBank/DDBJ databases">
        <authorList>
            <person name="de Groot N.N."/>
        </authorList>
    </citation>
    <scope>NUCLEOTIDE SEQUENCE [LARGE SCALE GENOMIC DNA]</scope>
    <source>
        <strain evidence="8 9">AA1</strain>
    </source>
</reference>
<dbReference type="InterPro" id="IPR000060">
    <property type="entry name" value="BCCT_transptr"/>
</dbReference>
<feature type="transmembrane region" description="Helical" evidence="7">
    <location>
        <begin position="262"/>
        <end position="282"/>
    </location>
</feature>
<dbReference type="Pfam" id="PF02028">
    <property type="entry name" value="BCCT"/>
    <property type="match status" value="1"/>
</dbReference>
<feature type="transmembrane region" description="Helical" evidence="7">
    <location>
        <begin position="449"/>
        <end position="468"/>
    </location>
</feature>
<feature type="transmembrane region" description="Helical" evidence="7">
    <location>
        <begin position="92"/>
        <end position="113"/>
    </location>
</feature>
<feature type="transmembrane region" description="Helical" evidence="7">
    <location>
        <begin position="474"/>
        <end position="494"/>
    </location>
</feature>
<evidence type="ECO:0000256" key="1">
    <source>
        <dbReference type="ARBA" id="ARBA00004651"/>
    </source>
</evidence>
<dbReference type="NCBIfam" id="TIGR00842">
    <property type="entry name" value="bcct"/>
    <property type="match status" value="1"/>
</dbReference>
<organism evidence="8 9">
    <name type="scientific">Desulfoluna spongiiphila</name>
    <dbReference type="NCBI Taxonomy" id="419481"/>
    <lineage>
        <taxon>Bacteria</taxon>
        <taxon>Pseudomonadati</taxon>
        <taxon>Thermodesulfobacteriota</taxon>
        <taxon>Desulfobacteria</taxon>
        <taxon>Desulfobacterales</taxon>
        <taxon>Desulfolunaceae</taxon>
        <taxon>Desulfoluna</taxon>
    </lineage>
</organism>
<accession>A0A1G5CWT3</accession>